<comment type="similarity">
    <text evidence="2">Belongs to the bacterial solute-binding protein SsuA/TauA family.</text>
</comment>
<comment type="caution">
    <text evidence="6">The sequence shown here is derived from an EMBL/GenBank/DDBJ whole genome shotgun (WGS) entry which is preliminary data.</text>
</comment>
<evidence type="ECO:0000313" key="7">
    <source>
        <dbReference type="Proteomes" id="UP001279553"/>
    </source>
</evidence>
<dbReference type="Gene3D" id="3.40.190.10">
    <property type="entry name" value="Periplasmic binding protein-like II"/>
    <property type="match status" value="2"/>
</dbReference>
<dbReference type="Pfam" id="PF09084">
    <property type="entry name" value="NMT1"/>
    <property type="match status" value="1"/>
</dbReference>
<proteinExistence type="inferred from homology"/>
<keyword evidence="3 4" id="KW-0732">Signal</keyword>
<name>A0AAW9DUH0_ACIAO</name>
<gene>
    <name evidence="6" type="ORF">SIL87_17350</name>
</gene>
<feature type="domain" description="SsuA/THI5-like" evidence="5">
    <location>
        <begin position="38"/>
        <end position="241"/>
    </location>
</feature>
<feature type="signal peptide" evidence="4">
    <location>
        <begin position="1"/>
        <end position="19"/>
    </location>
</feature>
<evidence type="ECO:0000259" key="5">
    <source>
        <dbReference type="Pfam" id="PF09084"/>
    </source>
</evidence>
<keyword evidence="7" id="KW-1185">Reference proteome</keyword>
<evidence type="ECO:0000256" key="1">
    <source>
        <dbReference type="ARBA" id="ARBA00004418"/>
    </source>
</evidence>
<dbReference type="RefSeq" id="WP_319615381.1">
    <property type="nucleotide sequence ID" value="NZ_JAWXYB010000018.1"/>
</dbReference>
<dbReference type="AlphaFoldDB" id="A0AAW9DUH0"/>
<dbReference type="Proteomes" id="UP001279553">
    <property type="component" value="Unassembled WGS sequence"/>
</dbReference>
<accession>A0AAW9DUH0</accession>
<evidence type="ECO:0000256" key="4">
    <source>
        <dbReference type="SAM" id="SignalP"/>
    </source>
</evidence>
<dbReference type="GO" id="GO:0042597">
    <property type="term" value="C:periplasmic space"/>
    <property type="evidence" value="ECO:0007669"/>
    <property type="project" value="UniProtKB-SubCell"/>
</dbReference>
<protein>
    <submittedName>
        <fullName evidence="6">ABC transporter substrate-binding protein</fullName>
    </submittedName>
</protein>
<evidence type="ECO:0000313" key="6">
    <source>
        <dbReference type="EMBL" id="MDX5932526.1"/>
    </source>
</evidence>
<dbReference type="EMBL" id="JAWXYB010000018">
    <property type="protein sequence ID" value="MDX5932526.1"/>
    <property type="molecule type" value="Genomic_DNA"/>
</dbReference>
<evidence type="ECO:0000256" key="2">
    <source>
        <dbReference type="ARBA" id="ARBA00010742"/>
    </source>
</evidence>
<comment type="subcellular location">
    <subcellularLocation>
        <location evidence="1">Periplasm</location>
    </subcellularLocation>
</comment>
<dbReference type="PANTHER" id="PTHR30024">
    <property type="entry name" value="ALIPHATIC SULFONATES-BINDING PROTEIN-RELATED"/>
    <property type="match status" value="1"/>
</dbReference>
<evidence type="ECO:0000256" key="3">
    <source>
        <dbReference type="ARBA" id="ARBA00022729"/>
    </source>
</evidence>
<sequence>MKSYKLVIAALATTTTVLAAPAARAATPVTFAMNAWIGFAPLFVAADKKFFGAYPIRFVHMETGINAAVVSGSVDSADLSMNQVIGDHLKGFDIKIVMPIDYSNGADAIVARKSITSVADLRGKTIPLDTTSYSELLLAYALHQAKLTLADVKSTNMPASDVPAALLGGHAVAGVTWAPHISMVTGNPKFHALFTSAAAPGLITDNFAVKTSFLKAHPDAMPAIIKGFLEGEDYIKSHPAESYGIIGKALGISPADASSQYKLVINPNLPEMKYMMTGSGHFKIIPYKSNVALVTKLMRLQGEIKSNQSVTEPDLFDAKYISAMK</sequence>
<reference evidence="6 7" key="1">
    <citation type="submission" date="2023-11" db="EMBL/GenBank/DDBJ databases">
        <title>MicrobeMod: A computational toolkit for identifying prokaryotic methylation and restriction-modification with nanopore sequencing.</title>
        <authorList>
            <person name="Crits-Christoph A."/>
            <person name="Kang S.C."/>
            <person name="Lee H."/>
            <person name="Ostrov N."/>
        </authorList>
    </citation>
    <scope>NUCLEOTIDE SEQUENCE [LARGE SCALE GENOMIC DNA]</scope>
    <source>
        <strain evidence="6 7">DSMZ 700</strain>
    </source>
</reference>
<dbReference type="PANTHER" id="PTHR30024:SF47">
    <property type="entry name" value="TAURINE-BINDING PERIPLASMIC PROTEIN"/>
    <property type="match status" value="1"/>
</dbReference>
<feature type="chain" id="PRO_5043488528" evidence="4">
    <location>
        <begin position="20"/>
        <end position="325"/>
    </location>
</feature>
<dbReference type="SUPFAM" id="SSF53850">
    <property type="entry name" value="Periplasmic binding protein-like II"/>
    <property type="match status" value="1"/>
</dbReference>
<dbReference type="InterPro" id="IPR015168">
    <property type="entry name" value="SsuA/THI5"/>
</dbReference>
<organism evidence="6 7">
    <name type="scientific">Acidiphilium acidophilum</name>
    <name type="common">Thiobacillus acidophilus</name>
    <dbReference type="NCBI Taxonomy" id="76588"/>
    <lineage>
        <taxon>Bacteria</taxon>
        <taxon>Pseudomonadati</taxon>
        <taxon>Pseudomonadota</taxon>
        <taxon>Alphaproteobacteria</taxon>
        <taxon>Acetobacterales</taxon>
        <taxon>Acidocellaceae</taxon>
        <taxon>Acidiphilium</taxon>
    </lineage>
</organism>